<name>A0A6A6CTJ1_ZASCE</name>
<feature type="compositionally biased region" description="Polar residues" evidence="4">
    <location>
        <begin position="346"/>
        <end position="355"/>
    </location>
</feature>
<evidence type="ECO:0000313" key="6">
    <source>
        <dbReference type="EMBL" id="KAF2170033.1"/>
    </source>
</evidence>
<keyword evidence="2" id="KW-0863">Zinc-finger</keyword>
<evidence type="ECO:0000256" key="3">
    <source>
        <dbReference type="ARBA" id="ARBA00022833"/>
    </source>
</evidence>
<dbReference type="InterPro" id="IPR001965">
    <property type="entry name" value="Znf_PHD"/>
</dbReference>
<feature type="domain" description="Zinc finger PHD-type" evidence="5">
    <location>
        <begin position="509"/>
        <end position="563"/>
    </location>
</feature>
<organism evidence="6 7">
    <name type="scientific">Zasmidium cellare ATCC 36951</name>
    <dbReference type="NCBI Taxonomy" id="1080233"/>
    <lineage>
        <taxon>Eukaryota</taxon>
        <taxon>Fungi</taxon>
        <taxon>Dikarya</taxon>
        <taxon>Ascomycota</taxon>
        <taxon>Pezizomycotina</taxon>
        <taxon>Dothideomycetes</taxon>
        <taxon>Dothideomycetidae</taxon>
        <taxon>Mycosphaerellales</taxon>
        <taxon>Mycosphaerellaceae</taxon>
        <taxon>Zasmidium</taxon>
    </lineage>
</organism>
<reference evidence="6" key="1">
    <citation type="journal article" date="2020" name="Stud. Mycol.">
        <title>101 Dothideomycetes genomes: a test case for predicting lifestyles and emergence of pathogens.</title>
        <authorList>
            <person name="Haridas S."/>
            <person name="Albert R."/>
            <person name="Binder M."/>
            <person name="Bloem J."/>
            <person name="Labutti K."/>
            <person name="Salamov A."/>
            <person name="Andreopoulos B."/>
            <person name="Baker S."/>
            <person name="Barry K."/>
            <person name="Bills G."/>
            <person name="Bluhm B."/>
            <person name="Cannon C."/>
            <person name="Castanera R."/>
            <person name="Culley D."/>
            <person name="Daum C."/>
            <person name="Ezra D."/>
            <person name="Gonzalez J."/>
            <person name="Henrissat B."/>
            <person name="Kuo A."/>
            <person name="Liang C."/>
            <person name="Lipzen A."/>
            <person name="Lutzoni F."/>
            <person name="Magnuson J."/>
            <person name="Mondo S."/>
            <person name="Nolan M."/>
            <person name="Ohm R."/>
            <person name="Pangilinan J."/>
            <person name="Park H.-J."/>
            <person name="Ramirez L."/>
            <person name="Alfaro M."/>
            <person name="Sun H."/>
            <person name="Tritt A."/>
            <person name="Yoshinaga Y."/>
            <person name="Zwiers L.-H."/>
            <person name="Turgeon B."/>
            <person name="Goodwin S."/>
            <person name="Spatafora J."/>
            <person name="Crous P."/>
            <person name="Grigoriev I."/>
        </authorList>
    </citation>
    <scope>NUCLEOTIDE SEQUENCE</scope>
    <source>
        <strain evidence="6">ATCC 36951</strain>
    </source>
</reference>
<evidence type="ECO:0000256" key="2">
    <source>
        <dbReference type="ARBA" id="ARBA00022771"/>
    </source>
</evidence>
<protein>
    <recommendedName>
        <fullName evidence="5">Zinc finger PHD-type domain-containing protein</fullName>
    </recommendedName>
</protein>
<dbReference type="InterPro" id="IPR019786">
    <property type="entry name" value="Zinc_finger_PHD-type_CS"/>
</dbReference>
<dbReference type="AlphaFoldDB" id="A0A6A6CTJ1"/>
<proteinExistence type="predicted"/>
<keyword evidence="7" id="KW-1185">Reference proteome</keyword>
<gene>
    <name evidence="6" type="ORF">M409DRAFT_19646</name>
</gene>
<dbReference type="GO" id="GO:0008270">
    <property type="term" value="F:zinc ion binding"/>
    <property type="evidence" value="ECO:0007669"/>
    <property type="project" value="UniProtKB-KW"/>
</dbReference>
<dbReference type="InterPro" id="IPR013083">
    <property type="entry name" value="Znf_RING/FYVE/PHD"/>
</dbReference>
<dbReference type="Proteomes" id="UP000799537">
    <property type="component" value="Unassembled WGS sequence"/>
</dbReference>
<dbReference type="Gene3D" id="3.30.40.10">
    <property type="entry name" value="Zinc/RING finger domain, C3HC4 (zinc finger)"/>
    <property type="match status" value="1"/>
</dbReference>
<sequence>MSSVRFMADGKDERDEHALREVQDFEGDGSIINEWYTNTEYMQRRHGFLGKYPDYKDAPKLAQSTRWDADMVFSLESTAKLSVQEIRRRELEYEILPLLPYPTTANTETIDNFSAYPTEEWHPGVEIPVIPVTSPFATLAAPVLTETESPPPTQTSIDQLQPLSPNNYFAHPASATMARLAAARLVSNAPRQMSQSQTFRDQGQQLRPVYPQQTGYANYQLHSNFNPMNLATTNHLLTPLATSAMASVGTARPAYPPMGASKMPDPAYVLKVVDDLSRYGSLGPSDKPAERSQRWTGASSLAGRPVEGTVKSPANAKKRAAPDDDDDEITAADVPRPDSARPDSSVADQQQTDGGSDTEDQRPAVKKPKLILKASPPKKTSAASQTKSSSSSRQKKKTPATTGSPVKRSVKATGKQRQRTTTNDDTASVTSTSTTAPSSTTAANTLLDRIARGEILPKSKPLATAASAHRHTLLLAAHARKTHHPDFPPEFYDRANFSKDDLAKQNVVRCLCGDTKDDKNPLRDRDWVGCDNEKCGVWQHVDCIGEAVPKDLDRDDYLCHMCDPFRHRRRLQEVRREANGLN</sequence>
<feature type="compositionally biased region" description="Low complexity" evidence="4">
    <location>
        <begin position="420"/>
        <end position="441"/>
    </location>
</feature>
<evidence type="ECO:0000313" key="7">
    <source>
        <dbReference type="Proteomes" id="UP000799537"/>
    </source>
</evidence>
<keyword evidence="3" id="KW-0862">Zinc</keyword>
<evidence type="ECO:0000256" key="1">
    <source>
        <dbReference type="ARBA" id="ARBA00022723"/>
    </source>
</evidence>
<dbReference type="GeneID" id="54558303"/>
<evidence type="ECO:0000259" key="5">
    <source>
        <dbReference type="SMART" id="SM00249"/>
    </source>
</evidence>
<dbReference type="SUPFAM" id="SSF57903">
    <property type="entry name" value="FYVE/PHD zinc finger"/>
    <property type="match status" value="1"/>
</dbReference>
<keyword evidence="1" id="KW-0479">Metal-binding</keyword>
<dbReference type="EMBL" id="ML993586">
    <property type="protein sequence ID" value="KAF2170033.1"/>
    <property type="molecule type" value="Genomic_DNA"/>
</dbReference>
<accession>A0A6A6CTJ1</accession>
<evidence type="ECO:0000256" key="4">
    <source>
        <dbReference type="SAM" id="MobiDB-lite"/>
    </source>
</evidence>
<feature type="region of interest" description="Disordered" evidence="4">
    <location>
        <begin position="281"/>
        <end position="441"/>
    </location>
</feature>
<dbReference type="SMART" id="SM00249">
    <property type="entry name" value="PHD"/>
    <property type="match status" value="1"/>
</dbReference>
<dbReference type="PROSITE" id="PS01359">
    <property type="entry name" value="ZF_PHD_1"/>
    <property type="match status" value="1"/>
</dbReference>
<dbReference type="RefSeq" id="XP_033670922.1">
    <property type="nucleotide sequence ID" value="XM_033805031.1"/>
</dbReference>
<dbReference type="OrthoDB" id="3642791at2759"/>
<dbReference type="InterPro" id="IPR011011">
    <property type="entry name" value="Znf_FYVE_PHD"/>
</dbReference>
<feature type="compositionally biased region" description="Low complexity" evidence="4">
    <location>
        <begin position="378"/>
        <end position="392"/>
    </location>
</feature>
<feature type="compositionally biased region" description="Basic residues" evidence="4">
    <location>
        <begin position="408"/>
        <end position="418"/>
    </location>
</feature>